<evidence type="ECO:0000313" key="3">
    <source>
        <dbReference type="Proteomes" id="UP001204798"/>
    </source>
</evidence>
<evidence type="ECO:0000313" key="2">
    <source>
        <dbReference type="EMBL" id="MCS3919057.1"/>
    </source>
</evidence>
<gene>
    <name evidence="2" type="ORF">M2350_001457</name>
</gene>
<sequence>MERWDELVEKIAEAVVRKLDERRKIDLIAEAVIEKLREREALKGQETPMGGADDDGEETRSNEEA</sequence>
<comment type="caution">
    <text evidence="2">The sequence shown here is derived from an EMBL/GenBank/DDBJ whole genome shotgun (WGS) entry which is preliminary data.</text>
</comment>
<organism evidence="2 3">
    <name type="scientific">Candidatus Fervidibacter sacchari</name>
    <dbReference type="NCBI Taxonomy" id="1448929"/>
    <lineage>
        <taxon>Bacteria</taxon>
        <taxon>Candidatus Fervidibacterota</taxon>
        <taxon>Candidatus Fervidibacter</taxon>
    </lineage>
</organism>
<evidence type="ECO:0000256" key="1">
    <source>
        <dbReference type="SAM" id="MobiDB-lite"/>
    </source>
</evidence>
<dbReference type="RefSeq" id="WP_259095148.1">
    <property type="nucleotide sequence ID" value="NZ_CP130454.1"/>
</dbReference>
<dbReference type="EMBL" id="JANUCP010000002">
    <property type="protein sequence ID" value="MCS3919057.1"/>
    <property type="molecule type" value="Genomic_DNA"/>
</dbReference>
<name>A0ABT2EM82_9BACT</name>
<accession>A0ABT2EM82</accession>
<proteinExistence type="predicted"/>
<protein>
    <submittedName>
        <fullName evidence="2">Uncharacterized protein</fullName>
    </submittedName>
</protein>
<keyword evidence="3" id="KW-1185">Reference proteome</keyword>
<dbReference type="Proteomes" id="UP001204798">
    <property type="component" value="Unassembled WGS sequence"/>
</dbReference>
<reference evidence="2 3" key="1">
    <citation type="submission" date="2022-08" db="EMBL/GenBank/DDBJ databases">
        <title>Bacterial and archaeal communities from various locations to study Microbial Dark Matter (Phase II).</title>
        <authorList>
            <person name="Stepanauskas R."/>
        </authorList>
    </citation>
    <scope>NUCLEOTIDE SEQUENCE [LARGE SCALE GENOMIC DNA]</scope>
    <source>
        <strain evidence="2 3">PD1</strain>
    </source>
</reference>
<feature type="region of interest" description="Disordered" evidence="1">
    <location>
        <begin position="39"/>
        <end position="65"/>
    </location>
</feature>